<organism evidence="1 2">
    <name type="scientific">Ferrigenium kumadai</name>
    <dbReference type="NCBI Taxonomy" id="1682490"/>
    <lineage>
        <taxon>Bacteria</taxon>
        <taxon>Pseudomonadati</taxon>
        <taxon>Pseudomonadota</taxon>
        <taxon>Betaproteobacteria</taxon>
        <taxon>Nitrosomonadales</taxon>
        <taxon>Gallionellaceae</taxon>
        <taxon>Ferrigenium</taxon>
    </lineage>
</organism>
<proteinExistence type="predicted"/>
<sequence length="89" mass="9409">MEDGEIGACARPYPVTNIMTNAKNLKKDLSNISLSFPEVSSSAGQHAGPQGDILLADSGVRYSVKNVVAATVAHGRKEAGQKNRPCGRR</sequence>
<dbReference type="AlphaFoldDB" id="A0AAN1SXF5"/>
<gene>
    <name evidence="1" type="ORF">FGKAn22_02550</name>
</gene>
<protein>
    <submittedName>
        <fullName evidence="1">Uncharacterized protein</fullName>
    </submittedName>
</protein>
<name>A0AAN1SXF5_9PROT</name>
<accession>A0AAN1SXF5</accession>
<keyword evidence="2" id="KW-1185">Reference proteome</keyword>
<dbReference type="EMBL" id="AP019536">
    <property type="protein sequence ID" value="BBI98562.1"/>
    <property type="molecule type" value="Genomic_DNA"/>
</dbReference>
<evidence type="ECO:0000313" key="1">
    <source>
        <dbReference type="EMBL" id="BBI98562.1"/>
    </source>
</evidence>
<reference evidence="1 2" key="1">
    <citation type="submission" date="2019-03" db="EMBL/GenBank/DDBJ databases">
        <title>Complete genome sequence of Ferrigenium kumadai strain An22, a microaerophilic iron-oxidizing bacterium isolated from a paddy field soil.</title>
        <authorList>
            <person name="Watanabe T."/>
            <person name="Asakawa S."/>
        </authorList>
    </citation>
    <scope>NUCLEOTIDE SEQUENCE [LARGE SCALE GENOMIC DNA]</scope>
    <source>
        <strain evidence="1 2">An22</strain>
    </source>
</reference>
<dbReference type="KEGG" id="fku:FGKAn22_02550"/>
<evidence type="ECO:0000313" key="2">
    <source>
        <dbReference type="Proteomes" id="UP001319121"/>
    </source>
</evidence>
<dbReference type="Proteomes" id="UP001319121">
    <property type="component" value="Chromosome"/>
</dbReference>